<accession>A0A7J7VN07</accession>
<evidence type="ECO:0000313" key="2">
    <source>
        <dbReference type="EMBL" id="KAF6326443.1"/>
    </source>
</evidence>
<feature type="transmembrane region" description="Helical" evidence="1">
    <location>
        <begin position="9"/>
        <end position="27"/>
    </location>
</feature>
<keyword evidence="1" id="KW-1133">Transmembrane helix</keyword>
<proteinExistence type="predicted"/>
<dbReference type="AlphaFoldDB" id="A0A7J7VN07"/>
<keyword evidence="1" id="KW-0472">Membrane</keyword>
<dbReference type="Proteomes" id="UP000558488">
    <property type="component" value="Unassembled WGS sequence"/>
</dbReference>
<organism evidence="2 3">
    <name type="scientific">Pipistrellus kuhlii</name>
    <name type="common">Kuhl's pipistrelle</name>
    <dbReference type="NCBI Taxonomy" id="59472"/>
    <lineage>
        <taxon>Eukaryota</taxon>
        <taxon>Metazoa</taxon>
        <taxon>Chordata</taxon>
        <taxon>Craniata</taxon>
        <taxon>Vertebrata</taxon>
        <taxon>Euteleostomi</taxon>
        <taxon>Mammalia</taxon>
        <taxon>Eutheria</taxon>
        <taxon>Laurasiatheria</taxon>
        <taxon>Chiroptera</taxon>
        <taxon>Yangochiroptera</taxon>
        <taxon>Vespertilionidae</taxon>
        <taxon>Pipistrellus</taxon>
    </lineage>
</organism>
<keyword evidence="3" id="KW-1185">Reference proteome</keyword>
<evidence type="ECO:0000313" key="3">
    <source>
        <dbReference type="Proteomes" id="UP000558488"/>
    </source>
</evidence>
<name>A0A7J7VN07_PIPKU</name>
<gene>
    <name evidence="2" type="ORF">mPipKuh1_008438</name>
</gene>
<sequence length="146" mass="17528">MIILSTNKGTLTSFPMCIPFFFLFLYWRNTFSVTQDINRGFLFFTPFSIMLKRSDKSRNPVFLCWREWAQHFIIKYDVGCWIFIDVLCQIKKLFSILNFLRVFIISKLLIFSLFCSSTVAGSAIDIYQIRVTYHRRRQQIKKVFFQ</sequence>
<keyword evidence="1" id="KW-0812">Transmembrane</keyword>
<reference evidence="2 3" key="1">
    <citation type="journal article" date="2020" name="Nature">
        <title>Six reference-quality genomes reveal evolution of bat adaptations.</title>
        <authorList>
            <person name="Jebb D."/>
            <person name="Huang Z."/>
            <person name="Pippel M."/>
            <person name="Hughes G.M."/>
            <person name="Lavrichenko K."/>
            <person name="Devanna P."/>
            <person name="Winkler S."/>
            <person name="Jermiin L.S."/>
            <person name="Skirmuntt E.C."/>
            <person name="Katzourakis A."/>
            <person name="Burkitt-Gray L."/>
            <person name="Ray D.A."/>
            <person name="Sullivan K.A.M."/>
            <person name="Roscito J.G."/>
            <person name="Kirilenko B.M."/>
            <person name="Davalos L.M."/>
            <person name="Corthals A.P."/>
            <person name="Power M.L."/>
            <person name="Jones G."/>
            <person name="Ransome R.D."/>
            <person name="Dechmann D.K.N."/>
            <person name="Locatelli A.G."/>
            <person name="Puechmaille S.J."/>
            <person name="Fedrigo O."/>
            <person name="Jarvis E.D."/>
            <person name="Hiller M."/>
            <person name="Vernes S.C."/>
            <person name="Myers E.W."/>
            <person name="Teeling E.C."/>
        </authorList>
    </citation>
    <scope>NUCLEOTIDE SEQUENCE [LARGE SCALE GENOMIC DNA]</scope>
    <source>
        <strain evidence="2">MPipKuh1</strain>
        <tissue evidence="2">Flight muscle</tissue>
    </source>
</reference>
<protein>
    <submittedName>
        <fullName evidence="2">Uncharacterized protein</fullName>
    </submittedName>
</protein>
<feature type="transmembrane region" description="Helical" evidence="1">
    <location>
        <begin position="102"/>
        <end position="127"/>
    </location>
</feature>
<dbReference type="EMBL" id="JACAGB010000014">
    <property type="protein sequence ID" value="KAF6326443.1"/>
    <property type="molecule type" value="Genomic_DNA"/>
</dbReference>
<comment type="caution">
    <text evidence="2">The sequence shown here is derived from an EMBL/GenBank/DDBJ whole genome shotgun (WGS) entry which is preliminary data.</text>
</comment>
<evidence type="ECO:0000256" key="1">
    <source>
        <dbReference type="SAM" id="Phobius"/>
    </source>
</evidence>